<evidence type="ECO:0000313" key="3">
    <source>
        <dbReference type="Proteomes" id="UP001237642"/>
    </source>
</evidence>
<feature type="compositionally biased region" description="Basic and acidic residues" evidence="1">
    <location>
        <begin position="158"/>
        <end position="185"/>
    </location>
</feature>
<dbReference type="AlphaFoldDB" id="A0AAD8HN39"/>
<reference evidence="2" key="1">
    <citation type="submission" date="2023-02" db="EMBL/GenBank/DDBJ databases">
        <title>Genome of toxic invasive species Heracleum sosnowskyi carries increased number of genes despite the absence of recent whole-genome duplications.</title>
        <authorList>
            <person name="Schelkunov M."/>
            <person name="Shtratnikova V."/>
            <person name="Makarenko M."/>
            <person name="Klepikova A."/>
            <person name="Omelchenko D."/>
            <person name="Novikova G."/>
            <person name="Obukhova E."/>
            <person name="Bogdanov V."/>
            <person name="Penin A."/>
            <person name="Logacheva M."/>
        </authorList>
    </citation>
    <scope>NUCLEOTIDE SEQUENCE</scope>
    <source>
        <strain evidence="2">Hsosn_3</strain>
        <tissue evidence="2">Leaf</tissue>
    </source>
</reference>
<proteinExistence type="predicted"/>
<gene>
    <name evidence="2" type="ORF">POM88_035451</name>
</gene>
<feature type="region of interest" description="Disordered" evidence="1">
    <location>
        <begin position="135"/>
        <end position="206"/>
    </location>
</feature>
<dbReference type="InterPro" id="IPR008469">
    <property type="entry name" value="DREPP"/>
</dbReference>
<evidence type="ECO:0000256" key="1">
    <source>
        <dbReference type="SAM" id="MobiDB-lite"/>
    </source>
</evidence>
<dbReference type="PANTHER" id="PTHR38522">
    <property type="entry name" value="PLASMA MEMBRANE-ASSOCIATED CATION-BINDING PROTEIN 1"/>
    <property type="match status" value="1"/>
</dbReference>
<dbReference type="Proteomes" id="UP001237642">
    <property type="component" value="Unassembled WGS sequence"/>
</dbReference>
<dbReference type="PANTHER" id="PTHR38522:SF2">
    <property type="entry name" value="PLASMA MEMBRANE-ASSOCIATED CATION-BINDING PROTEIN 1"/>
    <property type="match status" value="1"/>
</dbReference>
<evidence type="ECO:0000313" key="2">
    <source>
        <dbReference type="EMBL" id="KAK1369359.1"/>
    </source>
</evidence>
<name>A0AAD8HN39_9APIA</name>
<keyword evidence="3" id="KW-1185">Reference proteome</keyword>
<sequence>MGYWQTKVVPRIKKVFEKNSGKKAAAAEACKSFDDSKEDYSKVFEEKKAEFEAKVTELYDKLAAEIKALIKEPKPAGLKKHSAAVEKFLEELSSFEFPGSKPAYEASTKFGATYVSGPIFYVFEKVSTYVVVEEKKEEEVPAAEAPPAATTTEETSGTEEKKEIAVEEEKKEVAVEPVPEPEKTTEAAPAEPAKAEECAPAEPPKP</sequence>
<accession>A0AAD8HN39</accession>
<reference evidence="2" key="2">
    <citation type="submission" date="2023-05" db="EMBL/GenBank/DDBJ databases">
        <authorList>
            <person name="Schelkunov M.I."/>
        </authorList>
    </citation>
    <scope>NUCLEOTIDE SEQUENCE</scope>
    <source>
        <strain evidence="2">Hsosn_3</strain>
        <tissue evidence="2">Leaf</tissue>
    </source>
</reference>
<comment type="caution">
    <text evidence="2">The sequence shown here is derived from an EMBL/GenBank/DDBJ whole genome shotgun (WGS) entry which is preliminary data.</text>
</comment>
<protein>
    <submittedName>
        <fullName evidence="2">Plasma membrane-associated cation-binding protein 1</fullName>
    </submittedName>
</protein>
<dbReference type="Pfam" id="PF05558">
    <property type="entry name" value="DREPP"/>
    <property type="match status" value="1"/>
</dbReference>
<feature type="compositionally biased region" description="Low complexity" evidence="1">
    <location>
        <begin position="142"/>
        <end position="155"/>
    </location>
</feature>
<organism evidence="2 3">
    <name type="scientific">Heracleum sosnowskyi</name>
    <dbReference type="NCBI Taxonomy" id="360622"/>
    <lineage>
        <taxon>Eukaryota</taxon>
        <taxon>Viridiplantae</taxon>
        <taxon>Streptophyta</taxon>
        <taxon>Embryophyta</taxon>
        <taxon>Tracheophyta</taxon>
        <taxon>Spermatophyta</taxon>
        <taxon>Magnoliopsida</taxon>
        <taxon>eudicotyledons</taxon>
        <taxon>Gunneridae</taxon>
        <taxon>Pentapetalae</taxon>
        <taxon>asterids</taxon>
        <taxon>campanulids</taxon>
        <taxon>Apiales</taxon>
        <taxon>Apiaceae</taxon>
        <taxon>Apioideae</taxon>
        <taxon>apioid superclade</taxon>
        <taxon>Tordylieae</taxon>
        <taxon>Tordyliinae</taxon>
        <taxon>Heracleum</taxon>
    </lineage>
</organism>
<dbReference type="GO" id="GO:0005886">
    <property type="term" value="C:plasma membrane"/>
    <property type="evidence" value="ECO:0007669"/>
    <property type="project" value="InterPro"/>
</dbReference>
<dbReference type="EMBL" id="JAUIZM010000008">
    <property type="protein sequence ID" value="KAK1369359.1"/>
    <property type="molecule type" value="Genomic_DNA"/>
</dbReference>